<feature type="compositionally biased region" description="Basic and acidic residues" evidence="1">
    <location>
        <begin position="27"/>
        <end position="36"/>
    </location>
</feature>
<comment type="caution">
    <text evidence="2">The sequence shown here is derived from an EMBL/GenBank/DDBJ whole genome shotgun (WGS) entry which is preliminary data.</text>
</comment>
<feature type="compositionally biased region" description="Low complexity" evidence="1">
    <location>
        <begin position="118"/>
        <end position="162"/>
    </location>
</feature>
<feature type="compositionally biased region" description="Basic and acidic residues" evidence="1">
    <location>
        <begin position="55"/>
        <end position="65"/>
    </location>
</feature>
<evidence type="ECO:0000313" key="3">
    <source>
        <dbReference type="Proteomes" id="UP000075613"/>
    </source>
</evidence>
<evidence type="ECO:0000256" key="1">
    <source>
        <dbReference type="SAM" id="MobiDB-lite"/>
    </source>
</evidence>
<protein>
    <submittedName>
        <fullName evidence="2">DNA-binding protein</fullName>
    </submittedName>
</protein>
<feature type="compositionally biased region" description="Basic residues" evidence="1">
    <location>
        <begin position="163"/>
        <end position="174"/>
    </location>
</feature>
<keyword evidence="3" id="KW-1185">Reference proteome</keyword>
<dbReference type="AlphaFoldDB" id="A0A149PJC6"/>
<dbReference type="InterPro" id="IPR045468">
    <property type="entry name" value="DUF6496"/>
</dbReference>
<dbReference type="RefSeq" id="WP_062131444.1">
    <property type="nucleotide sequence ID" value="NZ_LRBG01000035.1"/>
</dbReference>
<feature type="region of interest" description="Disordered" evidence="1">
    <location>
        <begin position="1"/>
        <end position="174"/>
    </location>
</feature>
<sequence>MPEQKTLKRAAADKRAGKSASTQAGEFVKEQVDKVRAGKHGVRSAKQAIAIGLSEARRAGVDLKPPKKGATSEATRKKAQKDSAAGQHEGAAKKSASNESSAKRSRVSTSVLKREGKAGASSAAMSKQAKSAAAKRPAASRSAAAKKAAATKGAAGRSAAAKKAAHTRASRAHH</sequence>
<dbReference type="Proteomes" id="UP000075613">
    <property type="component" value="Unassembled WGS sequence"/>
</dbReference>
<dbReference type="STRING" id="1399968.CI15_22850"/>
<keyword evidence="2" id="KW-0238">DNA-binding</keyword>
<organism evidence="2 3">
    <name type="scientific">Paraburkholderia monticola</name>
    <dbReference type="NCBI Taxonomy" id="1399968"/>
    <lineage>
        <taxon>Bacteria</taxon>
        <taxon>Pseudomonadati</taxon>
        <taxon>Pseudomonadota</taxon>
        <taxon>Betaproteobacteria</taxon>
        <taxon>Burkholderiales</taxon>
        <taxon>Burkholderiaceae</taxon>
        <taxon>Paraburkholderia</taxon>
    </lineage>
</organism>
<evidence type="ECO:0000313" key="2">
    <source>
        <dbReference type="EMBL" id="KXU85124.1"/>
    </source>
</evidence>
<name>A0A149PJC6_9BURK</name>
<dbReference type="OrthoDB" id="21644at2"/>
<gene>
    <name evidence="2" type="ORF">CI15_22850</name>
</gene>
<accession>A0A149PJC6</accession>
<dbReference type="EMBL" id="LRBG01000035">
    <property type="protein sequence ID" value="KXU85124.1"/>
    <property type="molecule type" value="Genomic_DNA"/>
</dbReference>
<dbReference type="GO" id="GO:0003677">
    <property type="term" value="F:DNA binding"/>
    <property type="evidence" value="ECO:0007669"/>
    <property type="project" value="UniProtKB-KW"/>
</dbReference>
<reference evidence="2 3" key="1">
    <citation type="journal article" date="2015" name="Int. J. Syst. Evol. Microbiol.">
        <title>Burkholderia monticola sp. nov., isolated from mountain soil.</title>
        <authorList>
            <person name="Baek I."/>
            <person name="Seo B."/>
            <person name="Lee I."/>
            <person name="Yi H."/>
            <person name="Chun J."/>
        </authorList>
    </citation>
    <scope>NUCLEOTIDE SEQUENCE [LARGE SCALE GENOMIC DNA]</scope>
    <source>
        <strain evidence="2 3">JC2948</strain>
    </source>
</reference>
<proteinExistence type="predicted"/>
<dbReference type="Pfam" id="PF20106">
    <property type="entry name" value="DUF6496"/>
    <property type="match status" value="1"/>
</dbReference>